<feature type="chain" id="PRO_5039674285" evidence="6">
    <location>
        <begin position="34"/>
        <end position="430"/>
    </location>
</feature>
<dbReference type="OrthoDB" id="8478044at2"/>
<gene>
    <name evidence="7" type="ORF">BSCA_1602</name>
</gene>
<dbReference type="STRING" id="158787.BSCA_1602"/>
<evidence type="ECO:0000256" key="3">
    <source>
        <dbReference type="ARBA" id="ARBA00023136"/>
    </source>
</evidence>
<dbReference type="PANTHER" id="PTHR43649:SF33">
    <property type="entry name" value="POLYGALACTURONAN_RHAMNOGALACTURONAN-BINDING PROTEIN YTCQ"/>
    <property type="match status" value="1"/>
</dbReference>
<evidence type="ECO:0000256" key="5">
    <source>
        <dbReference type="ARBA" id="ARBA00023288"/>
    </source>
</evidence>
<keyword evidence="2 6" id="KW-0732">Signal</keyword>
<dbReference type="RefSeq" id="WP_033519980.1">
    <property type="nucleotide sequence ID" value="NZ_CAUPKV010000042.1"/>
</dbReference>
<organism evidence="7 8">
    <name type="scientific">Bifidobacterium scardovii</name>
    <dbReference type="NCBI Taxonomy" id="158787"/>
    <lineage>
        <taxon>Bacteria</taxon>
        <taxon>Bacillati</taxon>
        <taxon>Actinomycetota</taxon>
        <taxon>Actinomycetes</taxon>
        <taxon>Bifidobacteriales</taxon>
        <taxon>Bifidobacteriaceae</taxon>
        <taxon>Bifidobacterium</taxon>
    </lineage>
</organism>
<keyword evidence="3" id="KW-0472">Membrane</keyword>
<dbReference type="Pfam" id="PF01547">
    <property type="entry name" value="SBP_bac_1"/>
    <property type="match status" value="1"/>
</dbReference>
<sequence>MKADPHSRHGSMRRTLRRIVTAACALAVGFGVAGCGSSTAGTVTLDFFQFKSEAADQFKKMAQEFESQNPNINININNSADAQTDLRTRFVKNRVPDVITFNGDISFGMFAASGVFHDFTDDPIVDTLNESMVENAKNLVQTTDPAKKRLYGLPFAGNASGYIYNKDLWKQAGVDPDNPPKTWSEFTAMLDKFKAAGINPVQATLADAWTIQAPLASVAGTLVDASKYDELKTGETTFDKIWTEAGQRVIDVLNYSTEDKGVTYQQGTQNFANGKAAIIPLGTYAIPQIKLVNADINIGFAQLPANDDESAQKLTSGDDVMLTMGADTKHPKEAMKFIEFLMSEEQLNEYADAQAAFTPLKETHVGDEALEGVLPFFEENKLVDFCDHYIPSSINIGGYLQTMVTSGNIKQFTTSMQTEWDKVQARNFTE</sequence>
<dbReference type="eggNOG" id="COG1653">
    <property type="taxonomic scope" value="Bacteria"/>
</dbReference>
<dbReference type="Gene3D" id="3.40.190.10">
    <property type="entry name" value="Periplasmic binding protein-like II"/>
    <property type="match status" value="2"/>
</dbReference>
<dbReference type="InterPro" id="IPR050490">
    <property type="entry name" value="Bact_solute-bd_prot1"/>
</dbReference>
<protein>
    <submittedName>
        <fullName evidence="7">Sugar binding protein of ABC transporter system</fullName>
    </submittedName>
</protein>
<dbReference type="InterPro" id="IPR006059">
    <property type="entry name" value="SBP"/>
</dbReference>
<evidence type="ECO:0000256" key="6">
    <source>
        <dbReference type="SAM" id="SignalP"/>
    </source>
</evidence>
<dbReference type="SUPFAM" id="SSF53850">
    <property type="entry name" value="Periplasmic binding protein-like II"/>
    <property type="match status" value="1"/>
</dbReference>
<name>A0A087D5E9_9BIFI</name>
<dbReference type="AlphaFoldDB" id="A0A087D5E9"/>
<dbReference type="GeneID" id="85166920"/>
<comment type="caution">
    <text evidence="7">The sequence shown here is derived from an EMBL/GenBank/DDBJ whole genome shotgun (WGS) entry which is preliminary data.</text>
</comment>
<dbReference type="Proteomes" id="UP000029033">
    <property type="component" value="Unassembled WGS sequence"/>
</dbReference>
<dbReference type="PANTHER" id="PTHR43649">
    <property type="entry name" value="ARABINOSE-BINDING PROTEIN-RELATED"/>
    <property type="match status" value="1"/>
</dbReference>
<dbReference type="PROSITE" id="PS51257">
    <property type="entry name" value="PROKAR_LIPOPROTEIN"/>
    <property type="match status" value="1"/>
</dbReference>
<evidence type="ECO:0000313" key="7">
    <source>
        <dbReference type="EMBL" id="KFI90749.1"/>
    </source>
</evidence>
<evidence type="ECO:0000256" key="1">
    <source>
        <dbReference type="ARBA" id="ARBA00022475"/>
    </source>
</evidence>
<dbReference type="EMBL" id="JGZO01000029">
    <property type="protein sequence ID" value="KFI90749.1"/>
    <property type="molecule type" value="Genomic_DNA"/>
</dbReference>
<reference evidence="7 8" key="1">
    <citation type="submission" date="2014-03" db="EMBL/GenBank/DDBJ databases">
        <title>Genomics of Bifidobacteria.</title>
        <authorList>
            <person name="Ventura M."/>
            <person name="Milani C."/>
            <person name="Lugli G.A."/>
        </authorList>
    </citation>
    <scope>NUCLEOTIDE SEQUENCE [LARGE SCALE GENOMIC DNA]</scope>
    <source>
        <strain evidence="7 8">LMG 21589</strain>
    </source>
</reference>
<proteinExistence type="predicted"/>
<feature type="signal peptide" evidence="6">
    <location>
        <begin position="1"/>
        <end position="33"/>
    </location>
</feature>
<accession>A0A087D5E9</accession>
<keyword evidence="4" id="KW-0564">Palmitate</keyword>
<keyword evidence="5" id="KW-0449">Lipoprotein</keyword>
<evidence type="ECO:0000256" key="2">
    <source>
        <dbReference type="ARBA" id="ARBA00022729"/>
    </source>
</evidence>
<evidence type="ECO:0000256" key="4">
    <source>
        <dbReference type="ARBA" id="ARBA00023139"/>
    </source>
</evidence>
<evidence type="ECO:0000313" key="8">
    <source>
        <dbReference type="Proteomes" id="UP000029033"/>
    </source>
</evidence>
<keyword evidence="1" id="KW-1003">Cell membrane</keyword>
<keyword evidence="8" id="KW-1185">Reference proteome</keyword>